<dbReference type="AlphaFoldDB" id="A0A7W6DBW7"/>
<dbReference type="PANTHER" id="PTHR40106">
    <property type="entry name" value="INNER MEMBRANE PROTEIN RCLC"/>
    <property type="match status" value="1"/>
</dbReference>
<protein>
    <submittedName>
        <fullName evidence="2">Putative membrane protein YkgB</fullName>
    </submittedName>
</protein>
<keyword evidence="1" id="KW-0472">Membrane</keyword>
<dbReference type="Proteomes" id="UP000574761">
    <property type="component" value="Unassembled WGS sequence"/>
</dbReference>
<sequence length="177" mass="18742">MLHEFAPAPASARDTRTLPTNLLDRIERFGRPATTAGQYASLAIVYSWFGGMKFTAYEAEGLVGLVSNNPFLSWAYSLFSVRDFSSLLGVLELSIGALIAARLISPIYSLVGGVLSAGLFATTLSFMGTTPGVLVPELGFPAITVAPGQFLLKDIGLLALSLWIAIDSLGALRASKD</sequence>
<evidence type="ECO:0000313" key="2">
    <source>
        <dbReference type="EMBL" id="MBB3979689.1"/>
    </source>
</evidence>
<feature type="transmembrane region" description="Helical" evidence="1">
    <location>
        <begin position="111"/>
        <end position="135"/>
    </location>
</feature>
<keyword evidence="1" id="KW-0812">Transmembrane</keyword>
<accession>A0A7W6DBW7</accession>
<reference evidence="2 3" key="1">
    <citation type="submission" date="2020-08" db="EMBL/GenBank/DDBJ databases">
        <title>Genomic Encyclopedia of Type Strains, Phase IV (KMG-IV): sequencing the most valuable type-strain genomes for metagenomic binning, comparative biology and taxonomic classification.</title>
        <authorList>
            <person name="Goeker M."/>
        </authorList>
    </citation>
    <scope>NUCLEOTIDE SEQUENCE [LARGE SCALE GENOMIC DNA]</scope>
    <source>
        <strain evidence="2 3">DSM 100211</strain>
    </source>
</reference>
<dbReference type="GO" id="GO:1901530">
    <property type="term" value="P:response to hypochlorite"/>
    <property type="evidence" value="ECO:0007669"/>
    <property type="project" value="TreeGrafter"/>
</dbReference>
<dbReference type="PANTHER" id="PTHR40106:SF1">
    <property type="entry name" value="INNER MEMBRANE PROTEIN RCLC"/>
    <property type="match status" value="1"/>
</dbReference>
<feature type="transmembrane region" description="Helical" evidence="1">
    <location>
        <begin position="155"/>
        <end position="172"/>
    </location>
</feature>
<proteinExistence type="predicted"/>
<dbReference type="GO" id="GO:0005886">
    <property type="term" value="C:plasma membrane"/>
    <property type="evidence" value="ECO:0007669"/>
    <property type="project" value="TreeGrafter"/>
</dbReference>
<dbReference type="RefSeq" id="WP_183807895.1">
    <property type="nucleotide sequence ID" value="NZ_JACIEE010000012.1"/>
</dbReference>
<evidence type="ECO:0000313" key="3">
    <source>
        <dbReference type="Proteomes" id="UP000574761"/>
    </source>
</evidence>
<keyword evidence="3" id="KW-1185">Reference proteome</keyword>
<feature type="transmembrane region" description="Helical" evidence="1">
    <location>
        <begin position="84"/>
        <end position="104"/>
    </location>
</feature>
<dbReference type="Pfam" id="PF04224">
    <property type="entry name" value="DUF417"/>
    <property type="match status" value="1"/>
</dbReference>
<dbReference type="EMBL" id="JACIEE010000012">
    <property type="protein sequence ID" value="MBB3979689.1"/>
    <property type="molecule type" value="Genomic_DNA"/>
</dbReference>
<comment type="caution">
    <text evidence="2">The sequence shown here is derived from an EMBL/GenBank/DDBJ whole genome shotgun (WGS) entry which is preliminary data.</text>
</comment>
<organism evidence="2 3">
    <name type="scientific">Mycoplana azooxidifex</name>
    <dbReference type="NCBI Taxonomy" id="1636188"/>
    <lineage>
        <taxon>Bacteria</taxon>
        <taxon>Pseudomonadati</taxon>
        <taxon>Pseudomonadota</taxon>
        <taxon>Alphaproteobacteria</taxon>
        <taxon>Hyphomicrobiales</taxon>
        <taxon>Rhizobiaceae</taxon>
        <taxon>Mycoplana</taxon>
    </lineage>
</organism>
<name>A0A7W6DBW7_9HYPH</name>
<evidence type="ECO:0000256" key="1">
    <source>
        <dbReference type="SAM" id="Phobius"/>
    </source>
</evidence>
<dbReference type="InterPro" id="IPR007339">
    <property type="entry name" value="RclC-like"/>
</dbReference>
<keyword evidence="1" id="KW-1133">Transmembrane helix</keyword>
<gene>
    <name evidence="2" type="ORF">GGQ64_004933</name>
</gene>